<evidence type="ECO:0000256" key="2">
    <source>
        <dbReference type="ARBA" id="ARBA00004872"/>
    </source>
</evidence>
<dbReference type="GO" id="GO:0010124">
    <property type="term" value="P:phenylacetate catabolic process"/>
    <property type="evidence" value="ECO:0007669"/>
    <property type="project" value="TreeGrafter"/>
</dbReference>
<dbReference type="PANTHER" id="PTHR43853">
    <property type="entry name" value="3-KETOACYL-COA THIOLASE, PEROXISOMAL"/>
    <property type="match status" value="1"/>
</dbReference>
<dbReference type="Pfam" id="PF00108">
    <property type="entry name" value="Thiolase_N"/>
    <property type="match status" value="1"/>
</dbReference>
<dbReference type="EMBL" id="DF933818">
    <property type="protein sequence ID" value="GAM37088.1"/>
    <property type="molecule type" value="Genomic_DNA"/>
</dbReference>
<feature type="domain" description="Thiolase N-terminal" evidence="10">
    <location>
        <begin position="35"/>
        <end position="290"/>
    </location>
</feature>
<proteinExistence type="inferred from homology"/>
<keyword evidence="13" id="KW-1185">Reference proteome</keyword>
<evidence type="ECO:0000256" key="5">
    <source>
        <dbReference type="ARBA" id="ARBA00023315"/>
    </source>
</evidence>
<dbReference type="CDD" id="cd00751">
    <property type="entry name" value="thiolase"/>
    <property type="match status" value="1"/>
</dbReference>
<comment type="catalytic activity">
    <reaction evidence="7">
        <text>an acyl-CoA + acetyl-CoA = a 3-oxoacyl-CoA + CoA</text>
        <dbReference type="Rhea" id="RHEA:21564"/>
        <dbReference type="ChEBI" id="CHEBI:57287"/>
        <dbReference type="ChEBI" id="CHEBI:57288"/>
        <dbReference type="ChEBI" id="CHEBI:58342"/>
        <dbReference type="ChEBI" id="CHEBI:90726"/>
        <dbReference type="EC" id="2.3.1.16"/>
    </reaction>
</comment>
<evidence type="ECO:0000256" key="8">
    <source>
        <dbReference type="PIRSR" id="PIRSR000429-1"/>
    </source>
</evidence>
<dbReference type="AlphaFoldDB" id="A0A6V8H8S3"/>
<evidence type="ECO:0000256" key="4">
    <source>
        <dbReference type="ARBA" id="ARBA00022679"/>
    </source>
</evidence>
<dbReference type="Pfam" id="PF02803">
    <property type="entry name" value="Thiolase_C"/>
    <property type="match status" value="1"/>
</dbReference>
<evidence type="ECO:0000256" key="9">
    <source>
        <dbReference type="RuleBase" id="RU003557"/>
    </source>
</evidence>
<comment type="caution">
    <text evidence="12">The sequence shown here is derived from an EMBL/GenBank/DDBJ whole genome shotgun (WGS) entry which is preliminary data.</text>
</comment>
<dbReference type="SUPFAM" id="SSF53901">
    <property type="entry name" value="Thiolase-like"/>
    <property type="match status" value="2"/>
</dbReference>
<reference evidence="13" key="1">
    <citation type="journal article" date="2015" name="Genome Announc.">
        <title>Draft genome sequence of Talaromyces cellulolyticus strain Y-94, a source of lignocellulosic biomass-degrading enzymes.</title>
        <authorList>
            <person name="Fujii T."/>
            <person name="Koike H."/>
            <person name="Sawayama S."/>
            <person name="Yano S."/>
            <person name="Inoue H."/>
        </authorList>
    </citation>
    <scope>NUCLEOTIDE SEQUENCE [LARGE SCALE GENOMIC DNA]</scope>
    <source>
        <strain evidence="13">Y-94</strain>
    </source>
</reference>
<evidence type="ECO:0000313" key="12">
    <source>
        <dbReference type="EMBL" id="GAM37088.1"/>
    </source>
</evidence>
<comment type="pathway">
    <text evidence="2">Lipid metabolism; fatty acid metabolism.</text>
</comment>
<evidence type="ECO:0000256" key="3">
    <source>
        <dbReference type="ARBA" id="ARBA00010982"/>
    </source>
</evidence>
<dbReference type="InterPro" id="IPR020613">
    <property type="entry name" value="Thiolase_CS"/>
</dbReference>
<dbReference type="InterPro" id="IPR050215">
    <property type="entry name" value="Thiolase-like_sf_Thiolase"/>
</dbReference>
<dbReference type="InterPro" id="IPR020617">
    <property type="entry name" value="Thiolase_C"/>
</dbReference>
<dbReference type="InterPro" id="IPR020610">
    <property type="entry name" value="Thiolase_AS"/>
</dbReference>
<dbReference type="GO" id="GO:0005777">
    <property type="term" value="C:peroxisome"/>
    <property type="evidence" value="ECO:0007669"/>
    <property type="project" value="TreeGrafter"/>
</dbReference>
<protein>
    <recommendedName>
        <fullName evidence="6">acetyl-CoA C-acyltransferase</fullName>
        <ecNumber evidence="6">2.3.1.16</ecNumber>
    </recommendedName>
</protein>
<evidence type="ECO:0000259" key="11">
    <source>
        <dbReference type="Pfam" id="PF02803"/>
    </source>
</evidence>
<dbReference type="PIRSF" id="PIRSF000429">
    <property type="entry name" value="Ac-CoA_Ac_transf"/>
    <property type="match status" value="1"/>
</dbReference>
<feature type="active site" description="Proton acceptor" evidence="8">
    <location>
        <position position="406"/>
    </location>
</feature>
<comment type="cofactor">
    <cofactor evidence="1">
        <name>K(+)</name>
        <dbReference type="ChEBI" id="CHEBI:29103"/>
    </cofactor>
</comment>
<organism evidence="12 13">
    <name type="scientific">Talaromyces pinophilus</name>
    <name type="common">Penicillium pinophilum</name>
    <dbReference type="NCBI Taxonomy" id="128442"/>
    <lineage>
        <taxon>Eukaryota</taxon>
        <taxon>Fungi</taxon>
        <taxon>Dikarya</taxon>
        <taxon>Ascomycota</taxon>
        <taxon>Pezizomycotina</taxon>
        <taxon>Eurotiomycetes</taxon>
        <taxon>Eurotiomycetidae</taxon>
        <taxon>Eurotiales</taxon>
        <taxon>Trichocomaceae</taxon>
        <taxon>Talaromyces</taxon>
        <taxon>Talaromyces sect. Talaromyces</taxon>
    </lineage>
</organism>
<dbReference type="InterPro" id="IPR016039">
    <property type="entry name" value="Thiolase-like"/>
</dbReference>
<evidence type="ECO:0000259" key="10">
    <source>
        <dbReference type="Pfam" id="PF00108"/>
    </source>
</evidence>
<dbReference type="InterPro" id="IPR020616">
    <property type="entry name" value="Thiolase_N"/>
</dbReference>
<evidence type="ECO:0000256" key="6">
    <source>
        <dbReference type="ARBA" id="ARBA00024073"/>
    </source>
</evidence>
<keyword evidence="4 9" id="KW-0808">Transferase</keyword>
<feature type="active site" description="Acyl-thioester intermediate" evidence="8">
    <location>
        <position position="119"/>
    </location>
</feature>
<feature type="domain" description="Thiolase C-terminal" evidence="11">
    <location>
        <begin position="299"/>
        <end position="417"/>
    </location>
</feature>
<dbReference type="EC" id="2.3.1.16" evidence="6"/>
<accession>A0A6V8H8S3</accession>
<sequence length="421" mass="44008">MSSASQRLSAIASQISGGGESLARKRVLAKNADDIVITLAVRTPLTKARKGGLKDTPLDDLLISLLTTVREKSNLDPNLVEDVCVGNVLNPSAAYLARSAVLAAGFPVTTAASIASRFCSSGLLAIQQIANQIIAGSIEVGIAVGAESMSTNPDGGAPTFSEKILNHPLASQNQQPMGQTSENVAGQFGLSRAQMDEFAASSFQKAEKAQKAGWFKDEIIPIKTTIKDPKTGEVKEVIVDSDDGIRYGTTAESLGKIRAAFPQWEPSHTTGGNASQITDGAAALILMKRSRAEQLGQPIIGKFVAATVSGLEPRIMGIGPSVAIPKILSKTGLNTEDVDVFEINEAFASMGVYCVQKLNLPPSKVNPRGGAIAFGHPLGATGARQVVTALAELRRSNKRVAVTSMCVGTGMAMAAVFVSEH</sequence>
<dbReference type="PANTHER" id="PTHR43853:SF12">
    <property type="entry name" value="ACETYL-COA C-ACETYLTRANSFERASE"/>
    <property type="match status" value="1"/>
</dbReference>
<dbReference type="PROSITE" id="PS00737">
    <property type="entry name" value="THIOLASE_2"/>
    <property type="match status" value="1"/>
</dbReference>
<gene>
    <name evidence="12" type="ORF">TCE0_022f06699</name>
</gene>
<evidence type="ECO:0000313" key="13">
    <source>
        <dbReference type="Proteomes" id="UP000053095"/>
    </source>
</evidence>
<keyword evidence="5 9" id="KW-0012">Acyltransferase</keyword>
<feature type="active site" description="Proton acceptor" evidence="8">
    <location>
        <position position="376"/>
    </location>
</feature>
<dbReference type="GO" id="GO:0006635">
    <property type="term" value="P:fatty acid beta-oxidation"/>
    <property type="evidence" value="ECO:0007669"/>
    <property type="project" value="TreeGrafter"/>
</dbReference>
<name>A0A6V8H8S3_TALPI</name>
<dbReference type="Gene3D" id="3.40.47.10">
    <property type="match status" value="2"/>
</dbReference>
<dbReference type="Proteomes" id="UP000053095">
    <property type="component" value="Unassembled WGS sequence"/>
</dbReference>
<evidence type="ECO:0000256" key="7">
    <source>
        <dbReference type="ARBA" id="ARBA00047605"/>
    </source>
</evidence>
<evidence type="ECO:0000256" key="1">
    <source>
        <dbReference type="ARBA" id="ARBA00001958"/>
    </source>
</evidence>
<dbReference type="InterPro" id="IPR002155">
    <property type="entry name" value="Thiolase"/>
</dbReference>
<dbReference type="PROSITE" id="PS00099">
    <property type="entry name" value="THIOLASE_3"/>
    <property type="match status" value="1"/>
</dbReference>
<dbReference type="NCBIfam" id="TIGR01930">
    <property type="entry name" value="AcCoA-C-Actrans"/>
    <property type="match status" value="1"/>
</dbReference>
<dbReference type="GO" id="GO:0003988">
    <property type="term" value="F:acetyl-CoA C-acyltransferase activity"/>
    <property type="evidence" value="ECO:0007669"/>
    <property type="project" value="UniProtKB-EC"/>
</dbReference>
<comment type="similarity">
    <text evidence="3 9">Belongs to the thiolase-like superfamily. Thiolase family.</text>
</comment>